<gene>
    <name evidence="1" type="ORF">SDC9_105147</name>
</gene>
<evidence type="ECO:0000313" key="1">
    <source>
        <dbReference type="EMBL" id="MPM58316.1"/>
    </source>
</evidence>
<accession>A0A645AZU8</accession>
<proteinExistence type="predicted"/>
<protein>
    <submittedName>
        <fullName evidence="1">Uncharacterized protein</fullName>
    </submittedName>
</protein>
<sequence>MDENICFAHFIEGRFKRLNEVCGQFTDKSYRIRQQERKVFDGDFPYSSVERGKQFVLGKYFRFAQQVHQRGFAYIGIANKSCAHEFSPVFSLDGLLFIYVFEFVFKACNAIENNSPVSFQLSFSGTAHNDTSSSSLTLQMGPHSC</sequence>
<comment type="caution">
    <text evidence="1">The sequence shown here is derived from an EMBL/GenBank/DDBJ whole genome shotgun (WGS) entry which is preliminary data.</text>
</comment>
<name>A0A645AZU8_9ZZZZ</name>
<dbReference type="AlphaFoldDB" id="A0A645AZU8"/>
<reference evidence="1" key="1">
    <citation type="submission" date="2019-08" db="EMBL/GenBank/DDBJ databases">
        <authorList>
            <person name="Kucharzyk K."/>
            <person name="Murdoch R.W."/>
            <person name="Higgins S."/>
            <person name="Loffler F."/>
        </authorList>
    </citation>
    <scope>NUCLEOTIDE SEQUENCE</scope>
</reference>
<organism evidence="1">
    <name type="scientific">bioreactor metagenome</name>
    <dbReference type="NCBI Taxonomy" id="1076179"/>
    <lineage>
        <taxon>unclassified sequences</taxon>
        <taxon>metagenomes</taxon>
        <taxon>ecological metagenomes</taxon>
    </lineage>
</organism>
<dbReference type="EMBL" id="VSSQ01016700">
    <property type="protein sequence ID" value="MPM58316.1"/>
    <property type="molecule type" value="Genomic_DNA"/>
</dbReference>